<sequence length="196" mass="22286">MKLETKTSKLYYGFPVILIGYKDKKWKYNVTACSSSYSLGDMITVGLTTDSNAVDNIKEYGEFTVNVPCQQILSKVEIAGFHSGQNKIGMADMTYDPAKYIDAPIMDECILSLECKVENISEYGKYTNFVASIKRRVVCENLLDEEGNMKYIQFNPIYFMGDDNKRVYRYFNEASKNHGENMGCSSDEDEYNPLCG</sequence>
<protein>
    <recommendedName>
        <fullName evidence="4">Flavin reductase like domain-containing protein</fullName>
    </recommendedName>
</protein>
<dbReference type="InterPro" id="IPR012349">
    <property type="entry name" value="Split_barrel_FMN-bd"/>
</dbReference>
<dbReference type="Gene3D" id="2.30.110.10">
    <property type="entry name" value="Electron Transport, Fmn-binding Protein, Chain A"/>
    <property type="match status" value="1"/>
</dbReference>
<evidence type="ECO:0000256" key="2">
    <source>
        <dbReference type="ARBA" id="ARBA00022630"/>
    </source>
</evidence>
<dbReference type="SUPFAM" id="SSF50475">
    <property type="entry name" value="FMN-binding split barrel"/>
    <property type="match status" value="1"/>
</dbReference>
<evidence type="ECO:0000256" key="1">
    <source>
        <dbReference type="ARBA" id="ARBA00001917"/>
    </source>
</evidence>
<comment type="similarity">
    <text evidence="3">Belongs to the flavoredoxin family.</text>
</comment>
<name>A0A133ZSR3_9BACL</name>
<dbReference type="PATRIC" id="fig|1379.3.peg.1345"/>
<keyword evidence="2" id="KW-0285">Flavoprotein</keyword>
<dbReference type="Pfam" id="PF01613">
    <property type="entry name" value="Flavin_Reduct"/>
    <property type="match status" value="1"/>
</dbReference>
<dbReference type="RefSeq" id="WP_060914469.1">
    <property type="nucleotide sequence ID" value="NZ_JAWFGB010000021.1"/>
</dbReference>
<dbReference type="GO" id="GO:0016646">
    <property type="term" value="F:oxidoreductase activity, acting on the CH-NH group of donors, NAD or NADP as acceptor"/>
    <property type="evidence" value="ECO:0007669"/>
    <property type="project" value="UniProtKB-ARBA"/>
</dbReference>
<evidence type="ECO:0000313" key="6">
    <source>
        <dbReference type="Proteomes" id="UP000070355"/>
    </source>
</evidence>
<dbReference type="PANTHER" id="PTHR43567">
    <property type="entry name" value="FLAVOREDOXIN-RELATED-RELATED"/>
    <property type="match status" value="1"/>
</dbReference>
<dbReference type="AlphaFoldDB" id="A0A133ZSR3"/>
<evidence type="ECO:0000313" key="5">
    <source>
        <dbReference type="EMBL" id="KXB58488.1"/>
    </source>
</evidence>
<dbReference type="EMBL" id="LSDC01000091">
    <property type="protein sequence ID" value="KXB58488.1"/>
    <property type="molecule type" value="Genomic_DNA"/>
</dbReference>
<evidence type="ECO:0000256" key="3">
    <source>
        <dbReference type="ARBA" id="ARBA00038054"/>
    </source>
</evidence>
<dbReference type="Proteomes" id="UP000070355">
    <property type="component" value="Unassembled WGS sequence"/>
</dbReference>
<dbReference type="STRING" id="1379.HMPREF3186_01362"/>
<accession>A0A133ZSR3</accession>
<dbReference type="InterPro" id="IPR052174">
    <property type="entry name" value="Flavoredoxin"/>
</dbReference>
<comment type="cofactor">
    <cofactor evidence="1">
        <name>FMN</name>
        <dbReference type="ChEBI" id="CHEBI:58210"/>
    </cofactor>
</comment>
<dbReference type="PANTHER" id="PTHR43567:SF1">
    <property type="entry name" value="FLAVOREDOXIN"/>
    <property type="match status" value="1"/>
</dbReference>
<dbReference type="GO" id="GO:0010181">
    <property type="term" value="F:FMN binding"/>
    <property type="evidence" value="ECO:0007669"/>
    <property type="project" value="InterPro"/>
</dbReference>
<dbReference type="OrthoDB" id="9806228at2"/>
<feature type="domain" description="Flavin reductase like" evidence="4">
    <location>
        <begin position="31"/>
        <end position="145"/>
    </location>
</feature>
<proteinExistence type="inferred from homology"/>
<comment type="caution">
    <text evidence="5">The sequence shown here is derived from an EMBL/GenBank/DDBJ whole genome shotgun (WGS) entry which is preliminary data.</text>
</comment>
<gene>
    <name evidence="5" type="ORF">HMPREF3186_01362</name>
</gene>
<evidence type="ECO:0000259" key="4">
    <source>
        <dbReference type="Pfam" id="PF01613"/>
    </source>
</evidence>
<reference evidence="6" key="1">
    <citation type="submission" date="2016-01" db="EMBL/GenBank/DDBJ databases">
        <authorList>
            <person name="Mitreva M."/>
            <person name="Pepin K.H."/>
            <person name="Mihindukulasuriya K.A."/>
            <person name="Fulton R."/>
            <person name="Fronick C."/>
            <person name="O'Laughlin M."/>
            <person name="Miner T."/>
            <person name="Herter B."/>
            <person name="Rosa B.A."/>
            <person name="Cordes M."/>
            <person name="Tomlinson C."/>
            <person name="Wollam A."/>
            <person name="Palsikar V.B."/>
            <person name="Mardis E.R."/>
            <person name="Wilson R.K."/>
        </authorList>
    </citation>
    <scope>NUCLEOTIDE SEQUENCE [LARGE SCALE GENOMIC DNA]</scope>
    <source>
        <strain evidence="6">DNF01167</strain>
    </source>
</reference>
<organism evidence="5 6">
    <name type="scientific">Gemella haemolysans</name>
    <dbReference type="NCBI Taxonomy" id="1379"/>
    <lineage>
        <taxon>Bacteria</taxon>
        <taxon>Bacillati</taxon>
        <taxon>Bacillota</taxon>
        <taxon>Bacilli</taxon>
        <taxon>Bacillales</taxon>
        <taxon>Gemellaceae</taxon>
        <taxon>Gemella</taxon>
    </lineage>
</organism>
<dbReference type="InterPro" id="IPR002563">
    <property type="entry name" value="Flavin_Rdtase-like_dom"/>
</dbReference>